<sequence>MSSTPETPECPLPSINRFITTHDESTGKAIFHNALPEQNPTEVLPNAAVFRLGYTTKDFPAQLNEDKDVNTYKEFLSSPPGLVASGGTVLRVVDAPPNSISPMHRTVSLDYGIVLEGEVDLVLDSGEVRHMKRGDIAVQRGTMHAWRNNSSTEWSRIVFVLQPCQPVVLAGQELKEDYADMQGVKASE</sequence>
<dbReference type="Gene3D" id="2.60.120.10">
    <property type="entry name" value="Jelly Rolls"/>
    <property type="match status" value="1"/>
</dbReference>
<name>A0A9W4XFL3_9PLEO</name>
<dbReference type="Proteomes" id="UP001152607">
    <property type="component" value="Unassembled WGS sequence"/>
</dbReference>
<evidence type="ECO:0000313" key="2">
    <source>
        <dbReference type="EMBL" id="CAI6303887.1"/>
    </source>
</evidence>
<dbReference type="Pfam" id="PF07883">
    <property type="entry name" value="Cupin_2"/>
    <property type="match status" value="1"/>
</dbReference>
<dbReference type="InterPro" id="IPR014710">
    <property type="entry name" value="RmlC-like_jellyroll"/>
</dbReference>
<dbReference type="OrthoDB" id="5840532at2759"/>
<feature type="domain" description="Cupin type-2" evidence="1">
    <location>
        <begin position="92"/>
        <end position="152"/>
    </location>
</feature>
<reference evidence="2" key="1">
    <citation type="submission" date="2023-01" db="EMBL/GenBank/DDBJ databases">
        <authorList>
            <person name="Van Ghelder C."/>
            <person name="Rancurel C."/>
        </authorList>
    </citation>
    <scope>NUCLEOTIDE SEQUENCE</scope>
    <source>
        <strain evidence="2">CNCM I-4278</strain>
    </source>
</reference>
<proteinExistence type="predicted"/>
<organism evidence="2 3">
    <name type="scientific">Periconia digitata</name>
    <dbReference type="NCBI Taxonomy" id="1303443"/>
    <lineage>
        <taxon>Eukaryota</taxon>
        <taxon>Fungi</taxon>
        <taxon>Dikarya</taxon>
        <taxon>Ascomycota</taxon>
        <taxon>Pezizomycotina</taxon>
        <taxon>Dothideomycetes</taxon>
        <taxon>Pleosporomycetidae</taxon>
        <taxon>Pleosporales</taxon>
        <taxon>Massarineae</taxon>
        <taxon>Periconiaceae</taxon>
        <taxon>Periconia</taxon>
    </lineage>
</organism>
<keyword evidence="3" id="KW-1185">Reference proteome</keyword>
<evidence type="ECO:0000259" key="1">
    <source>
        <dbReference type="Pfam" id="PF07883"/>
    </source>
</evidence>
<evidence type="ECO:0000313" key="3">
    <source>
        <dbReference type="Proteomes" id="UP001152607"/>
    </source>
</evidence>
<dbReference type="PANTHER" id="PTHR36156">
    <property type="entry name" value="SLR2101 PROTEIN"/>
    <property type="match status" value="1"/>
</dbReference>
<dbReference type="AlphaFoldDB" id="A0A9W4XFL3"/>
<dbReference type="CDD" id="cd02231">
    <property type="entry name" value="cupin_BLL6423-like"/>
    <property type="match status" value="1"/>
</dbReference>
<accession>A0A9W4XFL3</accession>
<dbReference type="PANTHER" id="PTHR36156:SF3">
    <property type="entry name" value="CUPIN 2 CONSERVED BARREL DOMAIN-CONTAINING PROTEIN"/>
    <property type="match status" value="1"/>
</dbReference>
<comment type="caution">
    <text evidence="2">The sequence shown here is derived from an EMBL/GenBank/DDBJ whole genome shotgun (WGS) entry which is preliminary data.</text>
</comment>
<dbReference type="InterPro" id="IPR013096">
    <property type="entry name" value="Cupin_2"/>
</dbReference>
<gene>
    <name evidence="2" type="ORF">PDIGIT_LOCUS2942</name>
</gene>
<dbReference type="InterPro" id="IPR011051">
    <property type="entry name" value="RmlC_Cupin_sf"/>
</dbReference>
<dbReference type="EMBL" id="CAOQHR010000002">
    <property type="protein sequence ID" value="CAI6303887.1"/>
    <property type="molecule type" value="Genomic_DNA"/>
</dbReference>
<dbReference type="InterPro" id="IPR047142">
    <property type="entry name" value="OryJ/VirC-like"/>
</dbReference>
<dbReference type="SUPFAM" id="SSF51182">
    <property type="entry name" value="RmlC-like cupins"/>
    <property type="match status" value="1"/>
</dbReference>
<protein>
    <recommendedName>
        <fullName evidence="1">Cupin type-2 domain-containing protein</fullName>
    </recommendedName>
</protein>